<name>A0A484BJW3_DRONA</name>
<organism evidence="3 4">
    <name type="scientific">Drosophila navojoa</name>
    <name type="common">Fruit fly</name>
    <dbReference type="NCBI Taxonomy" id="7232"/>
    <lineage>
        <taxon>Eukaryota</taxon>
        <taxon>Metazoa</taxon>
        <taxon>Ecdysozoa</taxon>
        <taxon>Arthropoda</taxon>
        <taxon>Hexapoda</taxon>
        <taxon>Insecta</taxon>
        <taxon>Pterygota</taxon>
        <taxon>Neoptera</taxon>
        <taxon>Endopterygota</taxon>
        <taxon>Diptera</taxon>
        <taxon>Brachycera</taxon>
        <taxon>Muscomorpha</taxon>
        <taxon>Ephydroidea</taxon>
        <taxon>Drosophilidae</taxon>
        <taxon>Drosophila</taxon>
    </lineage>
</organism>
<sequence length="133" mass="15511">MSRTLVQVKCDNRLDLSSSFKFIWFKMDFSQQLQDLWIYLNEENETLHIPLIYIVIPVCAITIIMCFVCCFFCLRACLEPSEVHFVPRSLPTMPVQMRRNTVDIIRVPDRSLSRGSIGMTSSESDTHFDMRVP</sequence>
<feature type="compositionally biased region" description="Basic and acidic residues" evidence="1">
    <location>
        <begin position="124"/>
        <end position="133"/>
    </location>
</feature>
<gene>
    <name evidence="3" type="ORF">AWZ03_004523</name>
</gene>
<feature type="region of interest" description="Disordered" evidence="1">
    <location>
        <begin position="114"/>
        <end position="133"/>
    </location>
</feature>
<keyword evidence="2" id="KW-0472">Membrane</keyword>
<dbReference type="EMBL" id="LSRL02000027">
    <property type="protein sequence ID" value="TDG49038.1"/>
    <property type="molecule type" value="Genomic_DNA"/>
</dbReference>
<keyword evidence="4" id="KW-1185">Reference proteome</keyword>
<evidence type="ECO:0000313" key="3">
    <source>
        <dbReference type="EMBL" id="TDG49038.1"/>
    </source>
</evidence>
<keyword evidence="2" id="KW-1133">Transmembrane helix</keyword>
<evidence type="ECO:0000313" key="4">
    <source>
        <dbReference type="Proteomes" id="UP000295192"/>
    </source>
</evidence>
<feature type="transmembrane region" description="Helical" evidence="2">
    <location>
        <begin position="51"/>
        <end position="74"/>
    </location>
</feature>
<evidence type="ECO:0000256" key="2">
    <source>
        <dbReference type="SAM" id="Phobius"/>
    </source>
</evidence>
<evidence type="ECO:0000256" key="1">
    <source>
        <dbReference type="SAM" id="MobiDB-lite"/>
    </source>
</evidence>
<comment type="caution">
    <text evidence="3">The sequence shown here is derived from an EMBL/GenBank/DDBJ whole genome shotgun (WGS) entry which is preliminary data.</text>
</comment>
<dbReference type="Proteomes" id="UP000295192">
    <property type="component" value="Unassembled WGS sequence"/>
</dbReference>
<dbReference type="AlphaFoldDB" id="A0A484BJW3"/>
<proteinExistence type="predicted"/>
<keyword evidence="2" id="KW-0812">Transmembrane</keyword>
<reference evidence="3 4" key="1">
    <citation type="journal article" date="2019" name="J. Hered.">
        <title>An Improved Genome Assembly for Drosophila navojoa, the Basal Species in the mojavensis Cluster.</title>
        <authorList>
            <person name="Vanderlinde T."/>
            <person name="Dupim E.G."/>
            <person name="Nazario-Yepiz N.O."/>
            <person name="Carvalho A.B."/>
        </authorList>
    </citation>
    <scope>NUCLEOTIDE SEQUENCE [LARGE SCALE GENOMIC DNA]</scope>
    <source>
        <strain evidence="3">Navoj_Jal97</strain>
        <tissue evidence="3">Whole organism</tissue>
    </source>
</reference>
<protein>
    <submittedName>
        <fullName evidence="3">Uncharacterized protein</fullName>
    </submittedName>
</protein>
<accession>A0A484BJW3</accession>